<keyword evidence="5" id="KW-1185">Reference proteome</keyword>
<evidence type="ECO:0000256" key="2">
    <source>
        <dbReference type="SAM" id="Phobius"/>
    </source>
</evidence>
<dbReference type="PATRIC" id="fig|229921.5.peg.1801"/>
<gene>
    <name evidence="4" type="ORF">ADN01_08920</name>
    <name evidence="3" type="ORF">LSAC_03370</name>
</gene>
<dbReference type="EMBL" id="LGCM01000034">
    <property type="protein sequence ID" value="KPL82221.1"/>
    <property type="molecule type" value="Genomic_DNA"/>
</dbReference>
<dbReference type="EMBL" id="DF967975">
    <property type="protein sequence ID" value="GAP19467.1"/>
    <property type="molecule type" value="Genomic_DNA"/>
</dbReference>
<proteinExistence type="predicted"/>
<dbReference type="RefSeq" id="WP_062419743.1">
    <property type="nucleotide sequence ID" value="NZ_BBXZ01000179.1"/>
</dbReference>
<keyword evidence="1" id="KW-0175">Coiled coil</keyword>
<feature type="coiled-coil region" evidence="1">
    <location>
        <begin position="38"/>
        <end position="79"/>
    </location>
</feature>
<reference evidence="3" key="1">
    <citation type="journal article" date="2015" name="Genome Announc.">
        <title>Draft Genome Sequences of Anaerolinea thermolimosa IMO-1, Bellilinea caldifistulae GOMI-1, Leptolinea tardivitalis YMTK-2, Levilinea saccharolytica KIBI-1, Longilinea arvoryzae KOME-1, Previously Described as Members of the Class Anaerolineae (Chloroflexi).</title>
        <authorList>
            <person name="Matsuura N."/>
            <person name="Tourlousse M.D."/>
            <person name="Ohashi A."/>
            <person name="Hugenholtz P."/>
            <person name="Sekiguchi Y."/>
        </authorList>
    </citation>
    <scope>NUCLEOTIDE SEQUENCE</scope>
    <source>
        <strain evidence="3">KIBI-1</strain>
    </source>
</reference>
<name>A0A0M8JQ22_9CHLR</name>
<organism evidence="3">
    <name type="scientific">Levilinea saccharolytica</name>
    <dbReference type="NCBI Taxonomy" id="229921"/>
    <lineage>
        <taxon>Bacteria</taxon>
        <taxon>Bacillati</taxon>
        <taxon>Chloroflexota</taxon>
        <taxon>Anaerolineae</taxon>
        <taxon>Anaerolineales</taxon>
        <taxon>Anaerolineaceae</taxon>
        <taxon>Levilinea</taxon>
    </lineage>
</organism>
<dbReference type="AlphaFoldDB" id="A0A0M8JQ22"/>
<sequence length="143" mass="15876">MKLGSALVLLILILVMAGYLLSDDLHVREDLYETSSENGHLRAQVARQQTEMETLRQQLHEAETQNAALKAQVDVLQNQPRGLPTLVSGVDVQTAWNQLNGLLHTHKLAAVFLGWAVLLVLMTAGVVALGLRKPRRRGYPYDD</sequence>
<keyword evidence="2" id="KW-0812">Transmembrane</keyword>
<feature type="transmembrane region" description="Helical" evidence="2">
    <location>
        <begin position="108"/>
        <end position="131"/>
    </location>
</feature>
<protein>
    <submittedName>
        <fullName evidence="3">Uncharacterized protein</fullName>
    </submittedName>
</protein>
<evidence type="ECO:0000313" key="4">
    <source>
        <dbReference type="EMBL" id="KPL82221.1"/>
    </source>
</evidence>
<reference evidence="4 5" key="2">
    <citation type="submission" date="2015-07" db="EMBL/GenBank/DDBJ databases">
        <title>Genome sequence of Levilinea saccharolytica DSM 16555.</title>
        <authorList>
            <person name="Hemp J."/>
            <person name="Ward L.M."/>
            <person name="Pace L.A."/>
            <person name="Fischer W.W."/>
        </authorList>
    </citation>
    <scope>NUCLEOTIDE SEQUENCE [LARGE SCALE GENOMIC DNA]</scope>
    <source>
        <strain evidence="4 5">KIBI-1</strain>
    </source>
</reference>
<evidence type="ECO:0000313" key="3">
    <source>
        <dbReference type="EMBL" id="GAP19467.1"/>
    </source>
</evidence>
<dbReference type="Proteomes" id="UP000050501">
    <property type="component" value="Unassembled WGS sequence"/>
</dbReference>
<keyword evidence="2" id="KW-0472">Membrane</keyword>
<accession>A0A0M8JQ22</accession>
<keyword evidence="2" id="KW-1133">Transmembrane helix</keyword>
<evidence type="ECO:0000256" key="1">
    <source>
        <dbReference type="SAM" id="Coils"/>
    </source>
</evidence>
<evidence type="ECO:0000313" key="5">
    <source>
        <dbReference type="Proteomes" id="UP000050501"/>
    </source>
</evidence>